<evidence type="ECO:0000256" key="10">
    <source>
        <dbReference type="ARBA" id="ARBA00022670"/>
    </source>
</evidence>
<keyword evidence="7" id="KW-0964">Secreted</keyword>
<feature type="active site" description="Charge relay system" evidence="23">
    <location>
        <position position="316"/>
    </location>
</feature>
<dbReference type="InterPro" id="IPR018097">
    <property type="entry name" value="EGF_Ca-bd_CS"/>
</dbReference>
<evidence type="ECO:0000256" key="21">
    <source>
        <dbReference type="ARBA" id="ARBA00023278"/>
    </source>
</evidence>
<dbReference type="PRINTS" id="PR00001">
    <property type="entry name" value="GLABLOOD"/>
</dbReference>
<protein>
    <recommendedName>
        <fullName evidence="5">Coagulation factor IX</fullName>
        <ecNumber evidence="4">3.4.21.22</ecNumber>
    </recommendedName>
    <alternativeName>
        <fullName evidence="22">Christmas factor</fullName>
    </alternativeName>
</protein>
<dbReference type="PROSITE" id="PS50026">
    <property type="entry name" value="EGF_3"/>
    <property type="match status" value="1"/>
</dbReference>
<keyword evidence="20" id="KW-0325">Glycoprotein</keyword>
<comment type="function">
    <text evidence="2">Factor IX is a vitamin K-dependent plasma protein that participates in the intrinsic pathway of blood coagulation by converting factor X to its active form in the presence of Ca(2+) ions, phospholipids, and factor VIIIa.</text>
</comment>
<dbReference type="SMART" id="SM00181">
    <property type="entry name" value="EGF"/>
    <property type="match status" value="2"/>
</dbReference>
<keyword evidence="13 25" id="KW-0378">Hydrolase</keyword>
<dbReference type="PIRSF" id="PIRSF001143">
    <property type="entry name" value="Factor_X"/>
    <property type="match status" value="1"/>
</dbReference>
<feature type="active site" description="Charge relay system" evidence="23">
    <location>
        <position position="268"/>
    </location>
</feature>
<dbReference type="PROSITE" id="PS50998">
    <property type="entry name" value="GLA_2"/>
    <property type="match status" value="1"/>
</dbReference>
<dbReference type="SMART" id="SM00179">
    <property type="entry name" value="EGF_CA"/>
    <property type="match status" value="1"/>
</dbReference>
<dbReference type="Gene3D" id="4.10.740.10">
    <property type="entry name" value="Coagulation Factor IX"/>
    <property type="match status" value="1"/>
</dbReference>
<dbReference type="PROSITE" id="PS01186">
    <property type="entry name" value="EGF_2"/>
    <property type="match status" value="1"/>
</dbReference>
<dbReference type="SUPFAM" id="SSF57630">
    <property type="entry name" value="GLA-domain"/>
    <property type="match status" value="1"/>
</dbReference>
<dbReference type="FunFam" id="2.40.10.10:FF:000015">
    <property type="entry name" value="Atrial natriuretic peptide-converting enzyme"/>
    <property type="match status" value="1"/>
</dbReference>
<reference evidence="29" key="3">
    <citation type="submission" date="2025-09" db="UniProtKB">
        <authorList>
            <consortium name="Ensembl"/>
        </authorList>
    </citation>
    <scope>IDENTIFICATION</scope>
</reference>
<keyword evidence="30" id="KW-1185">Reference proteome</keyword>
<dbReference type="PROSITE" id="PS00022">
    <property type="entry name" value="EGF_1"/>
    <property type="match status" value="1"/>
</dbReference>
<keyword evidence="19 24" id="KW-1015">Disulfide bond</keyword>
<dbReference type="GO" id="GO:0005509">
    <property type="term" value="F:calcium ion binding"/>
    <property type="evidence" value="ECO:0007669"/>
    <property type="project" value="InterPro"/>
</dbReference>
<reference evidence="29" key="2">
    <citation type="submission" date="2025-08" db="UniProtKB">
        <authorList>
            <consortium name="Ensembl"/>
        </authorList>
    </citation>
    <scope>IDENTIFICATION</scope>
</reference>
<dbReference type="InterPro" id="IPR050442">
    <property type="entry name" value="Peptidase_S1_coag_factors"/>
</dbReference>
<dbReference type="InterPro" id="IPR001254">
    <property type="entry name" value="Trypsin_dom"/>
</dbReference>
<feature type="active site" description="Charge relay system" evidence="23">
    <location>
        <position position="412"/>
    </location>
</feature>
<keyword evidence="10 25" id="KW-0645">Protease</keyword>
<dbReference type="SMART" id="SM00069">
    <property type="entry name" value="GLA"/>
    <property type="match status" value="1"/>
</dbReference>
<evidence type="ECO:0000256" key="1">
    <source>
        <dbReference type="ARBA" id="ARBA00001368"/>
    </source>
</evidence>
<feature type="disulfide bond" evidence="24">
    <location>
        <begin position="119"/>
        <end position="128"/>
    </location>
</feature>
<keyword evidence="12" id="KW-0479">Metal-binding</keyword>
<dbReference type="PRINTS" id="PR00010">
    <property type="entry name" value="EGFBLOOD"/>
</dbReference>
<dbReference type="InterPro" id="IPR017857">
    <property type="entry name" value="Coagulation_fac-like_Gla_dom"/>
</dbReference>
<evidence type="ECO:0000256" key="22">
    <source>
        <dbReference type="ARBA" id="ARBA00031357"/>
    </source>
</evidence>
<dbReference type="SUPFAM" id="SSF57196">
    <property type="entry name" value="EGF/Laminin"/>
    <property type="match status" value="2"/>
</dbReference>
<keyword evidence="17" id="KW-0094">Blood coagulation</keyword>
<evidence type="ECO:0000256" key="20">
    <source>
        <dbReference type="ARBA" id="ARBA00023180"/>
    </source>
</evidence>
<evidence type="ECO:0000256" key="16">
    <source>
        <dbReference type="ARBA" id="ARBA00022842"/>
    </source>
</evidence>
<evidence type="ECO:0000256" key="14">
    <source>
        <dbReference type="ARBA" id="ARBA00022825"/>
    </source>
</evidence>
<evidence type="ECO:0000259" key="27">
    <source>
        <dbReference type="PROSITE" id="PS50240"/>
    </source>
</evidence>
<dbReference type="STRING" id="38772.ENSGAGP00000023693"/>
<keyword evidence="21" id="KW-0379">Hydroxylation</keyword>
<name>A0A452I7T3_9SAUR</name>
<evidence type="ECO:0000256" key="13">
    <source>
        <dbReference type="ARBA" id="ARBA00022801"/>
    </source>
</evidence>
<evidence type="ECO:0000256" key="6">
    <source>
        <dbReference type="ARBA" id="ARBA00022479"/>
    </source>
</evidence>
<dbReference type="PROSITE" id="PS00134">
    <property type="entry name" value="TRYPSIN_HIS"/>
    <property type="match status" value="1"/>
</dbReference>
<dbReference type="PROSITE" id="PS00135">
    <property type="entry name" value="TRYPSIN_SER"/>
    <property type="match status" value="1"/>
</dbReference>
<dbReference type="InterPro" id="IPR009003">
    <property type="entry name" value="Peptidase_S1_PA"/>
</dbReference>
<evidence type="ECO:0000256" key="15">
    <source>
        <dbReference type="ARBA" id="ARBA00022837"/>
    </source>
</evidence>
<dbReference type="Pfam" id="PF00594">
    <property type="entry name" value="Gla"/>
    <property type="match status" value="1"/>
</dbReference>
<evidence type="ECO:0000256" key="3">
    <source>
        <dbReference type="ARBA" id="ARBA00004613"/>
    </source>
</evidence>
<evidence type="ECO:0000256" key="9">
    <source>
        <dbReference type="ARBA" id="ARBA00022553"/>
    </source>
</evidence>
<dbReference type="Pfam" id="PF14670">
    <property type="entry name" value="FXa_inhibition"/>
    <property type="match status" value="1"/>
</dbReference>
<evidence type="ECO:0000256" key="17">
    <source>
        <dbReference type="ARBA" id="ARBA00023084"/>
    </source>
</evidence>
<keyword evidence="18" id="KW-0865">Zymogen</keyword>
<evidence type="ECO:0000256" key="18">
    <source>
        <dbReference type="ARBA" id="ARBA00023145"/>
    </source>
</evidence>
<evidence type="ECO:0000256" key="5">
    <source>
        <dbReference type="ARBA" id="ARBA00019454"/>
    </source>
</evidence>
<evidence type="ECO:0000256" key="25">
    <source>
        <dbReference type="RuleBase" id="RU363034"/>
    </source>
</evidence>
<evidence type="ECO:0000256" key="19">
    <source>
        <dbReference type="ARBA" id="ARBA00023157"/>
    </source>
</evidence>
<dbReference type="AlphaFoldDB" id="A0A452I7T3"/>
<evidence type="ECO:0000256" key="4">
    <source>
        <dbReference type="ARBA" id="ARBA00012066"/>
    </source>
</evidence>
<dbReference type="FunFam" id="2.10.25.10:FF:000259">
    <property type="entry name" value="Coagulation factor VII"/>
    <property type="match status" value="1"/>
</dbReference>
<keyword evidence="11" id="KW-0356">Hemostasis</keyword>
<dbReference type="Pfam" id="PF00008">
    <property type="entry name" value="EGF"/>
    <property type="match status" value="1"/>
</dbReference>
<sequence length="461" mass="51406">RIAWYTKMAKISLMIIIGLLGSLLSGECTVFIKNEQASSILRRQKRYNSNRLEEFVPGNLERECKEEKCSFEEAREVFENTEKTMEFWKGYIDGDQCNPNPCKNGARCADDVGSYVCWCLAGYEGRNCELDSTCATKNGGCKHFCTNDPPRKVVCSCAPGYKLNGDGKSCDPAVPFPCGRITAPEAKSKYTRAMNTFDKWYYNSTNDHDEETDNTTQITPIIKQVTRVVGGVESRKGEVPWQVLDVLNEVGFCGGSIVNEKWIVTAAHCIEPGAQVTVVAGEHNTEVKEGTEQYRQVVNILPHPTYNASQNKHHNDIALLELGTPLEFNSYVTPICIASREFTNSLLKHGTGTVSGWGSQLFRGRVATVLQVLKVPFVDRATCLRSSTFSILQNMFCAGYHSEAKDTCEGDSGGPHTTEIEGTWFLTGITSWGEECALEGKYGIYTRVSKYVKWIRDRTSR</sequence>
<dbReference type="Pfam" id="PF00089">
    <property type="entry name" value="Trypsin"/>
    <property type="match status" value="1"/>
</dbReference>
<keyword evidence="6" id="KW-0301">Gamma-carboxyglutamic acid</keyword>
<dbReference type="InterPro" id="IPR018114">
    <property type="entry name" value="TRYPSIN_HIS"/>
</dbReference>
<evidence type="ECO:0000313" key="29">
    <source>
        <dbReference type="Ensembl" id="ENSGAGP00000023693.1"/>
    </source>
</evidence>
<accession>A0A452I7T3</accession>
<dbReference type="PRINTS" id="PR00722">
    <property type="entry name" value="CHYMOTRYPSIN"/>
</dbReference>
<evidence type="ECO:0000259" key="26">
    <source>
        <dbReference type="PROSITE" id="PS50026"/>
    </source>
</evidence>
<evidence type="ECO:0000256" key="8">
    <source>
        <dbReference type="ARBA" id="ARBA00022536"/>
    </source>
</evidence>
<evidence type="ECO:0000256" key="11">
    <source>
        <dbReference type="ARBA" id="ARBA00022696"/>
    </source>
</evidence>
<dbReference type="SMART" id="SM00020">
    <property type="entry name" value="Tryp_SPc"/>
    <property type="match status" value="1"/>
</dbReference>
<keyword evidence="15" id="KW-0106">Calcium</keyword>
<dbReference type="GO" id="GO:0004252">
    <property type="term" value="F:serine-type endopeptidase activity"/>
    <property type="evidence" value="ECO:0007669"/>
    <property type="project" value="UniProtKB-EC"/>
</dbReference>
<dbReference type="Ensembl" id="ENSGAGT00000026990.1">
    <property type="protein sequence ID" value="ENSGAGP00000023693.1"/>
    <property type="gene ID" value="ENSGAGG00000017343.1"/>
</dbReference>
<dbReference type="GO" id="GO:0007596">
    <property type="term" value="P:blood coagulation"/>
    <property type="evidence" value="ECO:0007669"/>
    <property type="project" value="UniProtKB-KW"/>
</dbReference>
<evidence type="ECO:0000313" key="30">
    <source>
        <dbReference type="Proteomes" id="UP000291020"/>
    </source>
</evidence>
<dbReference type="PROSITE" id="PS01187">
    <property type="entry name" value="EGF_CA"/>
    <property type="match status" value="1"/>
</dbReference>
<proteinExistence type="predicted"/>
<dbReference type="GO" id="GO:0005615">
    <property type="term" value="C:extracellular space"/>
    <property type="evidence" value="ECO:0007669"/>
    <property type="project" value="TreeGrafter"/>
</dbReference>
<reference evidence="30" key="1">
    <citation type="journal article" date="2017" name="PLoS ONE">
        <title>The Agassiz's desert tortoise genome provides a resource for the conservation of a threatened species.</title>
        <authorList>
            <person name="Tollis M."/>
            <person name="DeNardo D.F."/>
            <person name="Cornelius J.A."/>
            <person name="Dolby G.A."/>
            <person name="Edwards T."/>
            <person name="Henen B.T."/>
            <person name="Karl A.E."/>
            <person name="Murphy R.W."/>
            <person name="Kusumi K."/>
        </authorList>
    </citation>
    <scope>NUCLEOTIDE SEQUENCE [LARGE SCALE GENOMIC DNA]</scope>
</reference>
<evidence type="ECO:0000256" key="24">
    <source>
        <dbReference type="PROSITE-ProRule" id="PRU00076"/>
    </source>
</evidence>
<dbReference type="PANTHER" id="PTHR24278:SF31">
    <property type="entry name" value="COAGULATION FACTOR IX"/>
    <property type="match status" value="1"/>
</dbReference>
<dbReference type="InterPro" id="IPR035972">
    <property type="entry name" value="GLA-like_dom_SF"/>
</dbReference>
<dbReference type="Gene3D" id="2.40.10.10">
    <property type="entry name" value="Trypsin-like serine proteases"/>
    <property type="match status" value="2"/>
</dbReference>
<dbReference type="EC" id="3.4.21.22" evidence="4"/>
<dbReference type="SUPFAM" id="SSF50494">
    <property type="entry name" value="Trypsin-like serine proteases"/>
    <property type="match status" value="1"/>
</dbReference>
<keyword evidence="16" id="KW-0460">Magnesium</keyword>
<dbReference type="PROSITE" id="PS00011">
    <property type="entry name" value="GLA_1"/>
    <property type="match status" value="1"/>
</dbReference>
<dbReference type="PANTHER" id="PTHR24278">
    <property type="entry name" value="COAGULATION FACTOR"/>
    <property type="match status" value="1"/>
</dbReference>
<dbReference type="InterPro" id="IPR033116">
    <property type="entry name" value="TRYPSIN_SER"/>
</dbReference>
<feature type="domain" description="EGF-like" evidence="26">
    <location>
        <begin position="93"/>
        <end position="129"/>
    </location>
</feature>
<keyword evidence="14 25" id="KW-0720">Serine protease</keyword>
<evidence type="ECO:0000259" key="28">
    <source>
        <dbReference type="PROSITE" id="PS50998"/>
    </source>
</evidence>
<comment type="caution">
    <text evidence="24">Lacks conserved residue(s) required for the propagation of feature annotation.</text>
</comment>
<dbReference type="Gene3D" id="2.10.25.10">
    <property type="entry name" value="Laminin"/>
    <property type="match status" value="2"/>
</dbReference>
<evidence type="ECO:0000256" key="2">
    <source>
        <dbReference type="ARBA" id="ARBA00002741"/>
    </source>
</evidence>
<evidence type="ECO:0000256" key="23">
    <source>
        <dbReference type="PIRSR" id="PIRSR001143-1"/>
    </source>
</evidence>
<comment type="subcellular location">
    <subcellularLocation>
        <location evidence="3">Secreted</location>
    </subcellularLocation>
</comment>
<dbReference type="InterPro" id="IPR000294">
    <property type="entry name" value="GLA_domain"/>
</dbReference>
<evidence type="ECO:0000256" key="12">
    <source>
        <dbReference type="ARBA" id="ARBA00022723"/>
    </source>
</evidence>
<dbReference type="Proteomes" id="UP000291020">
    <property type="component" value="Unassembled WGS sequence"/>
</dbReference>
<dbReference type="FunFam" id="4.10.740.10:FF:000001">
    <property type="entry name" value="vitamin K-dependent protein S"/>
    <property type="match status" value="1"/>
</dbReference>
<dbReference type="CDD" id="cd00054">
    <property type="entry name" value="EGF_CA"/>
    <property type="match status" value="1"/>
</dbReference>
<dbReference type="InterPro" id="IPR000742">
    <property type="entry name" value="EGF"/>
</dbReference>
<dbReference type="PROSITE" id="PS50240">
    <property type="entry name" value="TRYPSIN_DOM"/>
    <property type="match status" value="1"/>
</dbReference>
<dbReference type="FunFam" id="2.10.25.10:FF:000162">
    <property type="entry name" value="Coagulation factor X (Predicted)"/>
    <property type="match status" value="1"/>
</dbReference>
<feature type="domain" description="Gla" evidence="28">
    <location>
        <begin position="47"/>
        <end position="93"/>
    </location>
</feature>
<dbReference type="CDD" id="cd00190">
    <property type="entry name" value="Tryp_SPc"/>
    <property type="match status" value="1"/>
</dbReference>
<dbReference type="GO" id="GO:0031638">
    <property type="term" value="P:zymogen activation"/>
    <property type="evidence" value="ECO:0007669"/>
    <property type="project" value="TreeGrafter"/>
</dbReference>
<dbReference type="InterPro" id="IPR043504">
    <property type="entry name" value="Peptidase_S1_PA_chymotrypsin"/>
</dbReference>
<evidence type="ECO:0000256" key="7">
    <source>
        <dbReference type="ARBA" id="ARBA00022525"/>
    </source>
</evidence>
<keyword evidence="9" id="KW-0597">Phosphoprotein</keyword>
<dbReference type="InterPro" id="IPR000152">
    <property type="entry name" value="EGF-type_Asp/Asn_hydroxyl_site"/>
</dbReference>
<keyword evidence="8 24" id="KW-0245">EGF-like domain</keyword>
<feature type="domain" description="Peptidase S1" evidence="27">
    <location>
        <begin position="228"/>
        <end position="460"/>
    </location>
</feature>
<comment type="catalytic activity">
    <reaction evidence="1">
        <text>Selective cleavage of Arg-|-Ile bond in factor X to form factor Xa.</text>
        <dbReference type="EC" id="3.4.21.22"/>
    </reaction>
</comment>
<organism evidence="29 30">
    <name type="scientific">Gopherus agassizii</name>
    <name type="common">Agassiz's desert tortoise</name>
    <dbReference type="NCBI Taxonomy" id="38772"/>
    <lineage>
        <taxon>Eukaryota</taxon>
        <taxon>Metazoa</taxon>
        <taxon>Chordata</taxon>
        <taxon>Craniata</taxon>
        <taxon>Vertebrata</taxon>
        <taxon>Euteleostomi</taxon>
        <taxon>Archelosauria</taxon>
        <taxon>Testudinata</taxon>
        <taxon>Testudines</taxon>
        <taxon>Cryptodira</taxon>
        <taxon>Durocryptodira</taxon>
        <taxon>Testudinoidea</taxon>
        <taxon>Testudinidae</taxon>
        <taxon>Gopherus</taxon>
    </lineage>
</organism>
<dbReference type="InterPro" id="IPR001881">
    <property type="entry name" value="EGF-like_Ca-bd_dom"/>
</dbReference>
<dbReference type="InterPro" id="IPR012224">
    <property type="entry name" value="Pept_S1A_FX"/>
</dbReference>
<dbReference type="PROSITE" id="PS00010">
    <property type="entry name" value="ASX_HYDROXYL"/>
    <property type="match status" value="1"/>
</dbReference>
<dbReference type="InterPro" id="IPR001314">
    <property type="entry name" value="Peptidase_S1A"/>
</dbReference>